<evidence type="ECO:0000256" key="9">
    <source>
        <dbReference type="SAM" id="MobiDB-lite"/>
    </source>
</evidence>
<dbReference type="EMBL" id="JBAMMX010000005">
    <property type="protein sequence ID" value="KAK6940708.1"/>
    <property type="molecule type" value="Genomic_DNA"/>
</dbReference>
<evidence type="ECO:0000256" key="6">
    <source>
        <dbReference type="ARBA" id="ARBA00022989"/>
    </source>
</evidence>
<keyword evidence="4" id="KW-0812">Transmembrane</keyword>
<dbReference type="Gene3D" id="1.20.5.110">
    <property type="match status" value="1"/>
</dbReference>
<dbReference type="PANTHER" id="PTHR15959:SF0">
    <property type="entry name" value="SYNTAXIN-18"/>
    <property type="match status" value="1"/>
</dbReference>
<feature type="region of interest" description="Disordered" evidence="9">
    <location>
        <begin position="15"/>
        <end position="63"/>
    </location>
</feature>
<keyword evidence="5" id="KW-0653">Protein transport</keyword>
<feature type="compositionally biased region" description="Basic and acidic residues" evidence="9">
    <location>
        <begin position="40"/>
        <end position="63"/>
    </location>
</feature>
<reference evidence="10 11" key="1">
    <citation type="submission" date="2023-12" db="EMBL/GenBank/DDBJ databases">
        <title>A high-quality genome assembly for Dillenia turbinata (Dilleniales).</title>
        <authorList>
            <person name="Chanderbali A."/>
        </authorList>
    </citation>
    <scope>NUCLEOTIDE SEQUENCE [LARGE SCALE GENOMIC DNA]</scope>
    <source>
        <strain evidence="10">LSX21</strain>
        <tissue evidence="10">Leaf</tissue>
    </source>
</reference>
<sequence>MSQFDKLMALHFQDAINRRMPKRKPNRAAASNTTVVPEPDNSKSRSELREDDEHQPEPSYDDEKRVLQVEFTGLLEAVQETETKMVEMSALNHLMSTHVLQQAQQIGHLYEQAMEAMKNVELGNKGLSQAIQWNSSSRIFLLLLLVKS</sequence>
<organism evidence="10 11">
    <name type="scientific">Dillenia turbinata</name>
    <dbReference type="NCBI Taxonomy" id="194707"/>
    <lineage>
        <taxon>Eukaryota</taxon>
        <taxon>Viridiplantae</taxon>
        <taxon>Streptophyta</taxon>
        <taxon>Embryophyta</taxon>
        <taxon>Tracheophyta</taxon>
        <taxon>Spermatophyta</taxon>
        <taxon>Magnoliopsida</taxon>
        <taxon>eudicotyledons</taxon>
        <taxon>Gunneridae</taxon>
        <taxon>Pentapetalae</taxon>
        <taxon>Dilleniales</taxon>
        <taxon>Dilleniaceae</taxon>
        <taxon>Dillenia</taxon>
    </lineage>
</organism>
<evidence type="ECO:0000313" key="11">
    <source>
        <dbReference type="Proteomes" id="UP001370490"/>
    </source>
</evidence>
<comment type="caution">
    <text evidence="10">The sequence shown here is derived from an EMBL/GenBank/DDBJ whole genome shotgun (WGS) entry which is preliminary data.</text>
</comment>
<protein>
    <submittedName>
        <fullName evidence="10">Uncharacterized protein</fullName>
    </submittedName>
</protein>
<dbReference type="PANTHER" id="PTHR15959">
    <property type="entry name" value="SYNTAXIN-18"/>
    <property type="match status" value="1"/>
</dbReference>
<keyword evidence="11" id="KW-1185">Reference proteome</keyword>
<evidence type="ECO:0000256" key="5">
    <source>
        <dbReference type="ARBA" id="ARBA00022927"/>
    </source>
</evidence>
<keyword evidence="7" id="KW-0175">Coiled coil</keyword>
<comment type="similarity">
    <text evidence="2">Belongs to the syntaxin family.</text>
</comment>
<dbReference type="SUPFAM" id="SSF58038">
    <property type="entry name" value="SNARE fusion complex"/>
    <property type="match status" value="1"/>
</dbReference>
<comment type="subcellular location">
    <subcellularLocation>
        <location evidence="1">Membrane</location>
        <topology evidence="1">Single-pass type IV membrane protein</topology>
    </subcellularLocation>
</comment>
<dbReference type="GO" id="GO:0031201">
    <property type="term" value="C:SNARE complex"/>
    <property type="evidence" value="ECO:0007669"/>
    <property type="project" value="TreeGrafter"/>
</dbReference>
<dbReference type="GO" id="GO:0006890">
    <property type="term" value="P:retrograde vesicle-mediated transport, Golgi to endoplasmic reticulum"/>
    <property type="evidence" value="ECO:0007669"/>
    <property type="project" value="TreeGrafter"/>
</dbReference>
<evidence type="ECO:0000256" key="7">
    <source>
        <dbReference type="ARBA" id="ARBA00023054"/>
    </source>
</evidence>
<gene>
    <name evidence="10" type="ORF">RJ641_030239</name>
</gene>
<accession>A0AAN8W691</accession>
<evidence type="ECO:0000256" key="3">
    <source>
        <dbReference type="ARBA" id="ARBA00022448"/>
    </source>
</evidence>
<keyword evidence="8" id="KW-0472">Membrane</keyword>
<evidence type="ECO:0000256" key="4">
    <source>
        <dbReference type="ARBA" id="ARBA00022692"/>
    </source>
</evidence>
<keyword evidence="3" id="KW-0813">Transport</keyword>
<evidence type="ECO:0000313" key="10">
    <source>
        <dbReference type="EMBL" id="KAK6940708.1"/>
    </source>
</evidence>
<keyword evidence="6" id="KW-1133">Transmembrane helix</keyword>
<dbReference type="GO" id="GO:0015031">
    <property type="term" value="P:protein transport"/>
    <property type="evidence" value="ECO:0007669"/>
    <property type="project" value="UniProtKB-KW"/>
</dbReference>
<evidence type="ECO:0000256" key="1">
    <source>
        <dbReference type="ARBA" id="ARBA00004211"/>
    </source>
</evidence>
<dbReference type="AlphaFoldDB" id="A0AAN8W691"/>
<evidence type="ECO:0000256" key="8">
    <source>
        <dbReference type="ARBA" id="ARBA00023136"/>
    </source>
</evidence>
<name>A0AAN8W691_9MAGN</name>
<evidence type="ECO:0000256" key="2">
    <source>
        <dbReference type="ARBA" id="ARBA00009063"/>
    </source>
</evidence>
<dbReference type="GO" id="GO:0005783">
    <property type="term" value="C:endoplasmic reticulum"/>
    <property type="evidence" value="ECO:0007669"/>
    <property type="project" value="TreeGrafter"/>
</dbReference>
<dbReference type="Proteomes" id="UP001370490">
    <property type="component" value="Unassembled WGS sequence"/>
</dbReference>
<proteinExistence type="inferred from homology"/>